<feature type="domain" description="HVO-0513-like N-terminal" evidence="4">
    <location>
        <begin position="17"/>
        <end position="152"/>
    </location>
</feature>
<dbReference type="Gene3D" id="1.10.10.10">
    <property type="entry name" value="Winged helix-like DNA-binding domain superfamily/Winged helix DNA-binding domain"/>
    <property type="match status" value="1"/>
</dbReference>
<dbReference type="AlphaFoldDB" id="A0A1I0P7T6"/>
<evidence type="ECO:0000256" key="1">
    <source>
        <dbReference type="ARBA" id="ARBA00023015"/>
    </source>
</evidence>
<dbReference type="RefSeq" id="WP_049989541.1">
    <property type="nucleotide sequence ID" value="NZ_FOIS01000003.1"/>
</dbReference>
<keyword evidence="1" id="KW-0805">Transcription regulation</keyword>
<dbReference type="InterPro" id="IPR007050">
    <property type="entry name" value="HTH_bacterioopsin"/>
</dbReference>
<dbReference type="InterPro" id="IPR056493">
    <property type="entry name" value="HVO_0513_N"/>
</dbReference>
<dbReference type="OrthoDB" id="27447at2157"/>
<feature type="domain" description="HTH bat-type" evidence="3">
    <location>
        <begin position="163"/>
        <end position="214"/>
    </location>
</feature>
<dbReference type="Pfam" id="PF24278">
    <property type="entry name" value="HVO_0513_N"/>
    <property type="match status" value="1"/>
</dbReference>
<organism evidence="5 6">
    <name type="scientific">Natrinema salifodinae</name>
    <dbReference type="NCBI Taxonomy" id="1202768"/>
    <lineage>
        <taxon>Archaea</taxon>
        <taxon>Methanobacteriati</taxon>
        <taxon>Methanobacteriota</taxon>
        <taxon>Stenosarchaea group</taxon>
        <taxon>Halobacteria</taxon>
        <taxon>Halobacteriales</taxon>
        <taxon>Natrialbaceae</taxon>
        <taxon>Natrinema</taxon>
    </lineage>
</organism>
<dbReference type="Pfam" id="PF04967">
    <property type="entry name" value="HTH_10"/>
    <property type="match status" value="1"/>
</dbReference>
<keyword evidence="2" id="KW-0804">Transcription</keyword>
<dbReference type="STRING" id="1202768.SAMN05216285_2170"/>
<dbReference type="EMBL" id="FOIS01000003">
    <property type="protein sequence ID" value="SEW09591.1"/>
    <property type="molecule type" value="Genomic_DNA"/>
</dbReference>
<evidence type="ECO:0000313" key="6">
    <source>
        <dbReference type="Proteomes" id="UP000183275"/>
    </source>
</evidence>
<protein>
    <submittedName>
        <fullName evidence="5">HTH DNA binding domain-containing protein</fullName>
    </submittedName>
</protein>
<name>A0A1I0P7T6_9EURY</name>
<evidence type="ECO:0000256" key="2">
    <source>
        <dbReference type="ARBA" id="ARBA00023163"/>
    </source>
</evidence>
<dbReference type="InterPro" id="IPR036388">
    <property type="entry name" value="WH-like_DNA-bd_sf"/>
</dbReference>
<proteinExistence type="predicted"/>
<evidence type="ECO:0000313" key="5">
    <source>
        <dbReference type="EMBL" id="SEW09591.1"/>
    </source>
</evidence>
<accession>A0A1I0P7T6</accession>
<evidence type="ECO:0000259" key="3">
    <source>
        <dbReference type="Pfam" id="PF04967"/>
    </source>
</evidence>
<dbReference type="PANTHER" id="PTHR34236">
    <property type="entry name" value="DIMETHYL SULFOXIDE REDUCTASE TRANSCRIPTIONAL ACTIVATOR"/>
    <property type="match status" value="1"/>
</dbReference>
<gene>
    <name evidence="5" type="ORF">SAMN05216285_2170</name>
</gene>
<dbReference type="Proteomes" id="UP000183275">
    <property type="component" value="Unassembled WGS sequence"/>
</dbReference>
<keyword evidence="6" id="KW-1185">Reference proteome</keyword>
<reference evidence="6" key="1">
    <citation type="submission" date="2016-10" db="EMBL/GenBank/DDBJ databases">
        <authorList>
            <person name="Varghese N."/>
        </authorList>
    </citation>
    <scope>NUCLEOTIDE SEQUENCE [LARGE SCALE GENOMIC DNA]</scope>
    <source>
        <strain evidence="6">CGMCC 1.12284</strain>
    </source>
</reference>
<evidence type="ECO:0000259" key="4">
    <source>
        <dbReference type="Pfam" id="PF24278"/>
    </source>
</evidence>
<sequence>MRYATIVLSWSDGRINSLDERFARSDAVSIASIRYLNPIREDRYVELVELRGDLDRARELLADCVEAIEYDVAGEDGHGVAYVQCRIVDPIDDLLSILREHEIVLDWPMTYVDTEQARGLEMTAFGTSRSIQRAAAALPDGIDLELRQLGEYEPGAEQFSPGLTDRQRDLFEFALSEGYYEVPRETTHRELAARLDLATATVSEHLQRIESKLAAAYASATR</sequence>
<dbReference type="PANTHER" id="PTHR34236:SF1">
    <property type="entry name" value="DIMETHYL SULFOXIDE REDUCTASE TRANSCRIPTIONAL ACTIVATOR"/>
    <property type="match status" value="1"/>
</dbReference>
<dbReference type="eggNOG" id="arCOG02274">
    <property type="taxonomic scope" value="Archaea"/>
</dbReference>